<dbReference type="EMBL" id="MK751328">
    <property type="protein sequence ID" value="QDF43962.1"/>
    <property type="molecule type" value="mRNA"/>
</dbReference>
<dbReference type="AlphaFoldDB" id="A0A4Y6GMR5"/>
<reference evidence="1" key="1">
    <citation type="submission" date="2019-04" db="EMBL/GenBank/DDBJ databases">
        <authorList>
            <person name="Islam M.R."/>
            <person name="Banu S."/>
        </authorList>
    </citation>
    <scope>NUCLEOTIDE SEQUENCE</scope>
    <source>
        <strain evidence="1">TDF-27</strain>
    </source>
</reference>
<accession>A0A4Y6GMR5</accession>
<name>A0A4Y6GMR5_9ROSI</name>
<protein>
    <submittedName>
        <fullName evidence="1">Uncharacterized protein</fullName>
    </submittedName>
</protein>
<organism evidence="1">
    <name type="scientific">Aquilaria malaccensis</name>
    <dbReference type="NCBI Taxonomy" id="223753"/>
    <lineage>
        <taxon>Eukaryota</taxon>
        <taxon>Viridiplantae</taxon>
        <taxon>Streptophyta</taxon>
        <taxon>Embryophyta</taxon>
        <taxon>Tracheophyta</taxon>
        <taxon>Spermatophyta</taxon>
        <taxon>Magnoliopsida</taxon>
        <taxon>eudicotyledons</taxon>
        <taxon>Gunneridae</taxon>
        <taxon>Pentapetalae</taxon>
        <taxon>rosids</taxon>
        <taxon>malvids</taxon>
        <taxon>Malvales</taxon>
        <taxon>Thymelaeaceae</taxon>
        <taxon>Aquilaria</taxon>
    </lineage>
</organism>
<evidence type="ECO:0000313" key="1">
    <source>
        <dbReference type="EMBL" id="QDF43962.1"/>
    </source>
</evidence>
<sequence length="55" mass="6542">MCNLNRSYFHFQTSFSSKQKLDEWALKLNPLNEPIDFKLEELSVKILNHVILAYN</sequence>
<proteinExistence type="evidence at transcript level"/>